<gene>
    <name evidence="2" type="ORF">CR513_38129</name>
</gene>
<evidence type="ECO:0000256" key="1">
    <source>
        <dbReference type="SAM" id="Phobius"/>
    </source>
</evidence>
<keyword evidence="1" id="KW-0472">Membrane</keyword>
<dbReference type="Proteomes" id="UP000257109">
    <property type="component" value="Unassembled WGS sequence"/>
</dbReference>
<sequence length="93" mass="10768">MVPYWSHLQYLEISSHKITILLMLFVLIYGVQVILVILFVLCVVIMLKNISQLNLILICLLVFIPQNKMVLLNVNTIILWKLCILSSEVLMLL</sequence>
<dbReference type="EMBL" id="QJKJ01007979">
    <property type="protein sequence ID" value="RDX81219.1"/>
    <property type="molecule type" value="Genomic_DNA"/>
</dbReference>
<evidence type="ECO:0000313" key="2">
    <source>
        <dbReference type="EMBL" id="RDX81219.1"/>
    </source>
</evidence>
<reference evidence="2" key="1">
    <citation type="submission" date="2018-05" db="EMBL/GenBank/DDBJ databases">
        <title>Draft genome of Mucuna pruriens seed.</title>
        <authorList>
            <person name="Nnadi N.E."/>
            <person name="Vos R."/>
            <person name="Hasami M.H."/>
            <person name="Devisetty U.K."/>
            <person name="Aguiy J.C."/>
        </authorList>
    </citation>
    <scope>NUCLEOTIDE SEQUENCE [LARGE SCALE GENOMIC DNA]</scope>
    <source>
        <strain evidence="2">JCA_2017</strain>
    </source>
</reference>
<organism evidence="2 3">
    <name type="scientific">Mucuna pruriens</name>
    <name type="common">Velvet bean</name>
    <name type="synonym">Dolichos pruriens</name>
    <dbReference type="NCBI Taxonomy" id="157652"/>
    <lineage>
        <taxon>Eukaryota</taxon>
        <taxon>Viridiplantae</taxon>
        <taxon>Streptophyta</taxon>
        <taxon>Embryophyta</taxon>
        <taxon>Tracheophyta</taxon>
        <taxon>Spermatophyta</taxon>
        <taxon>Magnoliopsida</taxon>
        <taxon>eudicotyledons</taxon>
        <taxon>Gunneridae</taxon>
        <taxon>Pentapetalae</taxon>
        <taxon>rosids</taxon>
        <taxon>fabids</taxon>
        <taxon>Fabales</taxon>
        <taxon>Fabaceae</taxon>
        <taxon>Papilionoideae</taxon>
        <taxon>50 kb inversion clade</taxon>
        <taxon>NPAAA clade</taxon>
        <taxon>indigoferoid/millettioid clade</taxon>
        <taxon>Phaseoleae</taxon>
        <taxon>Mucuna</taxon>
    </lineage>
</organism>
<comment type="caution">
    <text evidence="2">The sequence shown here is derived from an EMBL/GenBank/DDBJ whole genome shotgun (WGS) entry which is preliminary data.</text>
</comment>
<keyword evidence="1" id="KW-0812">Transmembrane</keyword>
<keyword evidence="3" id="KW-1185">Reference proteome</keyword>
<feature type="transmembrane region" description="Helical" evidence="1">
    <location>
        <begin position="54"/>
        <end position="80"/>
    </location>
</feature>
<feature type="transmembrane region" description="Helical" evidence="1">
    <location>
        <begin position="20"/>
        <end position="47"/>
    </location>
</feature>
<dbReference type="AlphaFoldDB" id="A0A371FSA2"/>
<proteinExistence type="predicted"/>
<evidence type="ECO:0000313" key="3">
    <source>
        <dbReference type="Proteomes" id="UP000257109"/>
    </source>
</evidence>
<protein>
    <submittedName>
        <fullName evidence="2">Uncharacterized protein</fullName>
    </submittedName>
</protein>
<name>A0A371FSA2_MUCPR</name>
<keyword evidence="1" id="KW-1133">Transmembrane helix</keyword>
<accession>A0A371FSA2</accession>